<dbReference type="EMBL" id="JBJQOH010000008">
    <property type="protein sequence ID" value="KAL3677251.1"/>
    <property type="molecule type" value="Genomic_DNA"/>
</dbReference>
<dbReference type="AlphaFoldDB" id="A0ABD3GF79"/>
<reference evidence="3 4" key="1">
    <citation type="submission" date="2024-09" db="EMBL/GenBank/DDBJ databases">
        <title>Chromosome-scale assembly of Riccia sorocarpa.</title>
        <authorList>
            <person name="Paukszto L."/>
        </authorList>
    </citation>
    <scope>NUCLEOTIDE SEQUENCE [LARGE SCALE GENOMIC DNA]</scope>
    <source>
        <strain evidence="3">LP-2024</strain>
        <tissue evidence="3">Aerial parts of the thallus</tissue>
    </source>
</reference>
<evidence type="ECO:0000313" key="4">
    <source>
        <dbReference type="Proteomes" id="UP001633002"/>
    </source>
</evidence>
<keyword evidence="4" id="KW-1185">Reference proteome</keyword>
<dbReference type="Proteomes" id="UP001633002">
    <property type="component" value="Unassembled WGS sequence"/>
</dbReference>
<evidence type="ECO:0000313" key="3">
    <source>
        <dbReference type="EMBL" id="KAL3677251.1"/>
    </source>
</evidence>
<comment type="caution">
    <text evidence="3">The sequence shown here is derived from an EMBL/GenBank/DDBJ whole genome shotgun (WGS) entry which is preliminary data.</text>
</comment>
<feature type="compositionally biased region" description="Basic and acidic residues" evidence="2">
    <location>
        <begin position="16"/>
        <end position="27"/>
    </location>
</feature>
<proteinExistence type="predicted"/>
<accession>A0ABD3GF79</accession>
<keyword evidence="1" id="KW-0175">Coiled coil</keyword>
<sequence length="445" mass="49612">MDAHTEEIREEESGENSERVPESEEERIQRMLAELFGAEEENYDFGAEEDWEGEVSAIDLRPEEVYSHLESEGILCPPVTVDRFIRSADEESRSSGVRYWGDWRTQEFQLKRDTACNDGVYRAGLEVGRGGFRTRESPSLPVDDRPEAVPLGVGGDPAIGRMAKQLESMNSLVVSLLGEISQVRSAFAEVQTDMKKVRQQAEEQHLSTKQQLKLIVGELELQRTQAAAQRLEMEQLQALLVEVTSQKKEIKRVIVAVEEQRGTVQEVGEKIETLRSSFAEERKQLLSAVQSYAEVAKNTLGQSSSLGVDTGTFTDVVKHLKAKIQTYTEESRASQTAALQEHERERTARQRKALNLRIAGLVEATEEDTKEAVTVFFRDHLKVINPGVESAMRVGRNENGPRTVLVRFSSVDHRASVLANRSALKGQRSATAAVWPIFGSSAGGK</sequence>
<protein>
    <submittedName>
        <fullName evidence="3">Uncharacterized protein</fullName>
    </submittedName>
</protein>
<gene>
    <name evidence="3" type="ORF">R1sor_027199</name>
</gene>
<feature type="coiled-coil region" evidence="1">
    <location>
        <begin position="219"/>
        <end position="260"/>
    </location>
</feature>
<organism evidence="3 4">
    <name type="scientific">Riccia sorocarpa</name>
    <dbReference type="NCBI Taxonomy" id="122646"/>
    <lineage>
        <taxon>Eukaryota</taxon>
        <taxon>Viridiplantae</taxon>
        <taxon>Streptophyta</taxon>
        <taxon>Embryophyta</taxon>
        <taxon>Marchantiophyta</taxon>
        <taxon>Marchantiopsida</taxon>
        <taxon>Marchantiidae</taxon>
        <taxon>Marchantiales</taxon>
        <taxon>Ricciaceae</taxon>
        <taxon>Riccia</taxon>
    </lineage>
</organism>
<name>A0ABD3GF79_9MARC</name>
<evidence type="ECO:0000256" key="1">
    <source>
        <dbReference type="SAM" id="Coils"/>
    </source>
</evidence>
<feature type="region of interest" description="Disordered" evidence="2">
    <location>
        <begin position="1"/>
        <end position="27"/>
    </location>
</feature>
<evidence type="ECO:0000256" key="2">
    <source>
        <dbReference type="SAM" id="MobiDB-lite"/>
    </source>
</evidence>